<feature type="region of interest" description="Disordered" evidence="10">
    <location>
        <begin position="117"/>
        <end position="192"/>
    </location>
</feature>
<keyword evidence="13" id="KW-1185">Reference proteome</keyword>
<dbReference type="InterPro" id="IPR051045">
    <property type="entry name" value="TonB-dependent_transducer"/>
</dbReference>
<dbReference type="SUPFAM" id="SSF74653">
    <property type="entry name" value="TolA/TonB C-terminal domain"/>
    <property type="match status" value="1"/>
</dbReference>
<evidence type="ECO:0000256" key="9">
    <source>
        <dbReference type="ARBA" id="ARBA00023136"/>
    </source>
</evidence>
<dbReference type="Gene3D" id="3.30.1150.10">
    <property type="match status" value="1"/>
</dbReference>
<evidence type="ECO:0000256" key="1">
    <source>
        <dbReference type="ARBA" id="ARBA00004383"/>
    </source>
</evidence>
<keyword evidence="6" id="KW-0812">Transmembrane</keyword>
<sequence length="290" mass="31723">MAVALRRINLQCPAKFESRLILYSTVYMYLFKNHEDALQNKELASFGGYLPAVASGSGSFWRTLWGEERPASMLRLLTLLVALLHVWALQQLLKPEEKVTPAQPLMMEVSMIAMSAPKPAAAPPPPAPPPPKKEPPPKKPQPKPVPKKAPPIVQKAPEYAPVEPVSEPPPTPVSNTASSAPVTTTTTNTTATNAEQFTEANFRANYAHNPKPEYPMIAKSRGWQGKVMLRVQVSPEGLSDSVAVEHSSGHEMLDESAVEAVKKWKFIPAKRGETPVASSVIVPIIFTLRE</sequence>
<keyword evidence="8" id="KW-1133">Transmembrane helix</keyword>
<evidence type="ECO:0000256" key="4">
    <source>
        <dbReference type="ARBA" id="ARBA00022475"/>
    </source>
</evidence>
<dbReference type="Proteomes" id="UP000641152">
    <property type="component" value="Unassembled WGS sequence"/>
</dbReference>
<name>A0ABR9DCT5_9GAMM</name>
<reference evidence="12 13" key="1">
    <citation type="submission" date="2020-09" db="EMBL/GenBank/DDBJ databases">
        <title>Methylomonas albis sp. nov. and Methylomonas fluvii sp. nov.: Two cold-adapted methanotrophs from the River Elbe and an amended description of Methylovulum psychrotolerans strain Eb1.</title>
        <authorList>
            <person name="Bussmann I.K."/>
            <person name="Klings K.-W."/>
            <person name="Warnstedt J."/>
            <person name="Hoppert M."/>
            <person name="Saborowski A."/>
            <person name="Horn F."/>
            <person name="Liebner S."/>
        </authorList>
    </citation>
    <scope>NUCLEOTIDE SEQUENCE [LARGE SCALE GENOMIC DNA]</scope>
    <source>
        <strain evidence="12 13">EbB</strain>
    </source>
</reference>
<evidence type="ECO:0000256" key="2">
    <source>
        <dbReference type="ARBA" id="ARBA00006555"/>
    </source>
</evidence>
<feature type="compositionally biased region" description="Pro residues" evidence="10">
    <location>
        <begin position="120"/>
        <end position="130"/>
    </location>
</feature>
<evidence type="ECO:0000256" key="8">
    <source>
        <dbReference type="ARBA" id="ARBA00022989"/>
    </source>
</evidence>
<evidence type="ECO:0000256" key="7">
    <source>
        <dbReference type="ARBA" id="ARBA00022927"/>
    </source>
</evidence>
<dbReference type="PRINTS" id="PR01217">
    <property type="entry name" value="PRICHEXTENSN"/>
</dbReference>
<evidence type="ECO:0000256" key="6">
    <source>
        <dbReference type="ARBA" id="ARBA00022692"/>
    </source>
</evidence>
<feature type="compositionally biased region" description="Pro residues" evidence="10">
    <location>
        <begin position="138"/>
        <end position="149"/>
    </location>
</feature>
<feature type="domain" description="TonB C-terminal" evidence="11">
    <location>
        <begin position="199"/>
        <end position="290"/>
    </location>
</feature>
<evidence type="ECO:0000313" key="12">
    <source>
        <dbReference type="EMBL" id="MBD9359707.1"/>
    </source>
</evidence>
<evidence type="ECO:0000313" key="13">
    <source>
        <dbReference type="Proteomes" id="UP000641152"/>
    </source>
</evidence>
<dbReference type="Pfam" id="PF03544">
    <property type="entry name" value="TonB_C"/>
    <property type="match status" value="1"/>
</dbReference>
<feature type="compositionally biased region" description="Low complexity" evidence="10">
    <location>
        <begin position="173"/>
        <end position="192"/>
    </location>
</feature>
<dbReference type="InterPro" id="IPR006260">
    <property type="entry name" value="TonB/TolA_C"/>
</dbReference>
<organism evidence="12 13">
    <name type="scientific">Methylomonas fluvii</name>
    <dbReference type="NCBI Taxonomy" id="1854564"/>
    <lineage>
        <taxon>Bacteria</taxon>
        <taxon>Pseudomonadati</taxon>
        <taxon>Pseudomonadota</taxon>
        <taxon>Gammaproteobacteria</taxon>
        <taxon>Methylococcales</taxon>
        <taxon>Methylococcaceae</taxon>
        <taxon>Methylomonas</taxon>
    </lineage>
</organism>
<comment type="caution">
    <text evidence="12">The sequence shown here is derived from an EMBL/GenBank/DDBJ whole genome shotgun (WGS) entry which is preliminary data.</text>
</comment>
<keyword evidence="5" id="KW-0997">Cell inner membrane</keyword>
<keyword evidence="4" id="KW-1003">Cell membrane</keyword>
<comment type="subcellular location">
    <subcellularLocation>
        <location evidence="1">Cell inner membrane</location>
        <topology evidence="1">Single-pass membrane protein</topology>
        <orientation evidence="1">Periplasmic side</orientation>
    </subcellularLocation>
</comment>
<keyword evidence="7" id="KW-0653">Protein transport</keyword>
<keyword evidence="3" id="KW-0813">Transport</keyword>
<dbReference type="PANTHER" id="PTHR33446">
    <property type="entry name" value="PROTEIN TONB-RELATED"/>
    <property type="match status" value="1"/>
</dbReference>
<dbReference type="EMBL" id="JACXST010000001">
    <property type="protein sequence ID" value="MBD9359707.1"/>
    <property type="molecule type" value="Genomic_DNA"/>
</dbReference>
<dbReference type="NCBIfam" id="TIGR01352">
    <property type="entry name" value="tonB_Cterm"/>
    <property type="match status" value="1"/>
</dbReference>
<evidence type="ECO:0000259" key="11">
    <source>
        <dbReference type="PROSITE" id="PS52015"/>
    </source>
</evidence>
<evidence type="ECO:0000256" key="3">
    <source>
        <dbReference type="ARBA" id="ARBA00022448"/>
    </source>
</evidence>
<proteinExistence type="inferred from homology"/>
<accession>A0ABR9DCT5</accession>
<keyword evidence="9" id="KW-0472">Membrane</keyword>
<dbReference type="PROSITE" id="PS52015">
    <property type="entry name" value="TONB_CTD"/>
    <property type="match status" value="1"/>
</dbReference>
<dbReference type="PANTHER" id="PTHR33446:SF2">
    <property type="entry name" value="PROTEIN TONB"/>
    <property type="match status" value="1"/>
</dbReference>
<protein>
    <submittedName>
        <fullName evidence="12">Energy transducer TonB</fullName>
    </submittedName>
</protein>
<dbReference type="InterPro" id="IPR037682">
    <property type="entry name" value="TonB_C"/>
</dbReference>
<comment type="similarity">
    <text evidence="2">Belongs to the TonB family.</text>
</comment>
<feature type="compositionally biased region" description="Low complexity" evidence="10">
    <location>
        <begin position="150"/>
        <end position="165"/>
    </location>
</feature>
<evidence type="ECO:0000256" key="10">
    <source>
        <dbReference type="SAM" id="MobiDB-lite"/>
    </source>
</evidence>
<evidence type="ECO:0000256" key="5">
    <source>
        <dbReference type="ARBA" id="ARBA00022519"/>
    </source>
</evidence>
<gene>
    <name evidence="12" type="ORF">EBB_03920</name>
</gene>